<accession>A0A7M5X504</accession>
<dbReference type="GO" id="GO:0009063">
    <property type="term" value="P:amino acid catabolic process"/>
    <property type="evidence" value="ECO:0007669"/>
    <property type="project" value="TreeGrafter"/>
</dbReference>
<keyword evidence="8" id="KW-0496">Mitochondrion</keyword>
<dbReference type="Pfam" id="PF01012">
    <property type="entry name" value="ETF"/>
    <property type="match status" value="1"/>
</dbReference>
<dbReference type="InterPro" id="IPR012255">
    <property type="entry name" value="ETF_b"/>
</dbReference>
<evidence type="ECO:0000259" key="9">
    <source>
        <dbReference type="SMART" id="SM00893"/>
    </source>
</evidence>
<keyword evidence="5 8" id="KW-0249">Electron transport</keyword>
<sequence>FYGSRASVKVREETKRLGFQASQAKLPSGSEDNPHYSFKKLKFPIKMTGLRVLVGCKRVIDYAVKIRVKPDKSGVVTDGVKHSMNPFDEIAVEEAIRLKEKKVASEIIAVSCGPKKSEETLRTALAMGIDRAIHVVVDDKEYSKLQPLAVAKILAKIAEEEKADIVLLGKQAIDDDSNQTGQILSALLDRPQATCASEVSVEGDRVKVTREIDGGLETINVKLPCVLTADLRLNEPRFATLPNIMKAKKKKLDKKPVKDLGVDITPRFDVLETSDPPVREAGIVVEDVDSLVEKLKEQGFVQS</sequence>
<dbReference type="PANTHER" id="PTHR21294:SF8">
    <property type="entry name" value="ELECTRON TRANSFER FLAVOPROTEIN SUBUNIT BETA"/>
    <property type="match status" value="1"/>
</dbReference>
<dbReference type="GO" id="GO:0033539">
    <property type="term" value="P:fatty acid beta-oxidation using acyl-CoA dehydrogenase"/>
    <property type="evidence" value="ECO:0007669"/>
    <property type="project" value="TreeGrafter"/>
</dbReference>
<evidence type="ECO:0000256" key="2">
    <source>
        <dbReference type="ARBA" id="ARBA00007557"/>
    </source>
</evidence>
<dbReference type="Proteomes" id="UP000594262">
    <property type="component" value="Unplaced"/>
</dbReference>
<comment type="subunit">
    <text evidence="7">Heterodimer composed of ETFA and ETFB. Identified in a complex that contains ETFA, ETFB and ETFRF1. Interacts with ACADM.</text>
</comment>
<comment type="subunit">
    <text evidence="8">Heterodimer of an alpha and a beta subunit.</text>
</comment>
<dbReference type="PIRSF" id="PIRSF000090">
    <property type="entry name" value="Beta-ETF"/>
    <property type="match status" value="1"/>
</dbReference>
<comment type="subcellular location">
    <subcellularLocation>
        <location evidence="1 8">Mitochondrion matrix</location>
    </subcellularLocation>
</comment>
<evidence type="ECO:0000256" key="1">
    <source>
        <dbReference type="ARBA" id="ARBA00004305"/>
    </source>
</evidence>
<dbReference type="GO" id="GO:0005759">
    <property type="term" value="C:mitochondrial matrix"/>
    <property type="evidence" value="ECO:0007669"/>
    <property type="project" value="UniProtKB-SubCell"/>
</dbReference>
<proteinExistence type="inferred from homology"/>
<dbReference type="OrthoDB" id="276685at2759"/>
<dbReference type="InterPro" id="IPR014730">
    <property type="entry name" value="ETF_a/b_N"/>
</dbReference>
<keyword evidence="11" id="KW-1185">Reference proteome</keyword>
<dbReference type="AlphaFoldDB" id="A0A7M5X504"/>
<protein>
    <recommendedName>
        <fullName evidence="3 8">Electron transfer flavoprotein subunit beta</fullName>
        <shortName evidence="8">Beta-ETF</shortName>
    </recommendedName>
</protein>
<evidence type="ECO:0000313" key="11">
    <source>
        <dbReference type="Proteomes" id="UP000594262"/>
    </source>
</evidence>
<name>A0A7M5X504_9CNID</name>
<evidence type="ECO:0000256" key="5">
    <source>
        <dbReference type="ARBA" id="ARBA00022982"/>
    </source>
</evidence>
<dbReference type="FunFam" id="3.40.50.620:FF:000011">
    <property type="entry name" value="Electron transfer flavoprotein subunit beta"/>
    <property type="match status" value="1"/>
</dbReference>
<dbReference type="SMART" id="SM00893">
    <property type="entry name" value="ETF"/>
    <property type="match status" value="1"/>
</dbReference>
<dbReference type="InterPro" id="IPR014729">
    <property type="entry name" value="Rossmann-like_a/b/a_fold"/>
</dbReference>
<evidence type="ECO:0000256" key="8">
    <source>
        <dbReference type="PIRNR" id="PIRNR000090"/>
    </source>
</evidence>
<evidence type="ECO:0000256" key="6">
    <source>
        <dbReference type="ARBA" id="ARBA00045835"/>
    </source>
</evidence>
<dbReference type="InterPro" id="IPR000049">
    <property type="entry name" value="ET-Flavoprotein_bsu_CS"/>
</dbReference>
<dbReference type="GO" id="GO:0009055">
    <property type="term" value="F:electron transfer activity"/>
    <property type="evidence" value="ECO:0007669"/>
    <property type="project" value="InterPro"/>
</dbReference>
<evidence type="ECO:0000256" key="4">
    <source>
        <dbReference type="ARBA" id="ARBA00022448"/>
    </source>
</evidence>
<comment type="similarity">
    <text evidence="2 8">Belongs to the ETF beta-subunit/FixA family.</text>
</comment>
<organism evidence="10 11">
    <name type="scientific">Clytia hemisphaerica</name>
    <dbReference type="NCBI Taxonomy" id="252671"/>
    <lineage>
        <taxon>Eukaryota</taxon>
        <taxon>Metazoa</taxon>
        <taxon>Cnidaria</taxon>
        <taxon>Hydrozoa</taxon>
        <taxon>Hydroidolina</taxon>
        <taxon>Leptothecata</taxon>
        <taxon>Obeliida</taxon>
        <taxon>Clytiidae</taxon>
        <taxon>Clytia</taxon>
    </lineage>
</organism>
<evidence type="ECO:0000313" key="10">
    <source>
        <dbReference type="EnsemblMetazoa" id="CLYHEMP017637.1"/>
    </source>
</evidence>
<reference evidence="10" key="1">
    <citation type="submission" date="2021-01" db="UniProtKB">
        <authorList>
            <consortium name="EnsemblMetazoa"/>
        </authorList>
    </citation>
    <scope>IDENTIFICATION</scope>
</reference>
<evidence type="ECO:0000256" key="3">
    <source>
        <dbReference type="ARBA" id="ARBA00016797"/>
    </source>
</evidence>
<keyword evidence="4 8" id="KW-0813">Transport</keyword>
<dbReference type="EnsemblMetazoa" id="CLYHEMT017637.1">
    <property type="protein sequence ID" value="CLYHEMP017637.1"/>
    <property type="gene ID" value="CLYHEMG017637"/>
</dbReference>
<dbReference type="Gene3D" id="3.40.50.620">
    <property type="entry name" value="HUPs"/>
    <property type="match status" value="1"/>
</dbReference>
<comment type="function">
    <text evidence="8">The electron transfer flavoprotein serves as a specific electron acceptor for several dehydrogenases, including five acyl-CoA dehydrogenases, glutaryl-CoA and sarcosine dehydrogenase. It transfers the electrons to the main mitochondrial respiratory chain via ETF-ubiquinone oxidoreductase (ETF dehydrogenase).</text>
</comment>
<evidence type="ECO:0000256" key="7">
    <source>
        <dbReference type="ARBA" id="ARBA00046893"/>
    </source>
</evidence>
<feature type="domain" description="Electron transfer flavoprotein alpha/beta-subunit N-terminal" evidence="9">
    <location>
        <begin position="72"/>
        <end position="264"/>
    </location>
</feature>
<dbReference type="PROSITE" id="PS01065">
    <property type="entry name" value="ETF_BETA"/>
    <property type="match status" value="1"/>
</dbReference>
<comment type="function">
    <text evidence="6">Heterodimeric electron transfer flavoprotein that accepts electrons from several mitochondrial dehydrogenases, including acyl-CoA dehydrogenases, glutaryl-CoA and sarcosine dehydrogenase. It transfers the electrons to the main mitochondrial respiratory chain via ETF-ubiquinone oxidoreductase. Required for normal mitochondrial fatty acid oxidation and normal amino acid metabolism. ETFB binds an AMP molecule that probably has a purely structural role.</text>
</comment>
<dbReference type="SUPFAM" id="SSF52402">
    <property type="entry name" value="Adenine nucleotide alpha hydrolases-like"/>
    <property type="match status" value="1"/>
</dbReference>
<dbReference type="InterPro" id="IPR033948">
    <property type="entry name" value="ETF_beta_N"/>
</dbReference>
<dbReference type="PANTHER" id="PTHR21294">
    <property type="entry name" value="ELECTRON TRANSFER FLAVOPROTEIN BETA-SUBUNIT"/>
    <property type="match status" value="1"/>
</dbReference>
<dbReference type="CDD" id="cd01714">
    <property type="entry name" value="ETF_beta"/>
    <property type="match status" value="1"/>
</dbReference>